<dbReference type="SUPFAM" id="SSF50331">
    <property type="entry name" value="MOP-like"/>
    <property type="match status" value="1"/>
</dbReference>
<dbReference type="SUPFAM" id="SSF52540">
    <property type="entry name" value="P-loop containing nucleoside triphosphate hydrolases"/>
    <property type="match status" value="1"/>
</dbReference>
<evidence type="ECO:0000313" key="12">
    <source>
        <dbReference type="EMBL" id="MBK1792460.1"/>
    </source>
</evidence>
<keyword evidence="1" id="KW-0813">Transport</keyword>
<dbReference type="Proteomes" id="UP000624703">
    <property type="component" value="Unassembled WGS sequence"/>
</dbReference>
<dbReference type="RefSeq" id="WP_200312470.1">
    <property type="nucleotide sequence ID" value="NZ_JAENIM010000045.1"/>
</dbReference>
<dbReference type="AlphaFoldDB" id="A0A8J7SN35"/>
<keyword evidence="3 9" id="KW-0500">Molybdenum</keyword>
<evidence type="ECO:0000256" key="7">
    <source>
        <dbReference type="ARBA" id="ARBA00022967"/>
    </source>
</evidence>
<evidence type="ECO:0000259" key="10">
    <source>
        <dbReference type="PROSITE" id="PS50893"/>
    </source>
</evidence>
<dbReference type="PROSITE" id="PS50893">
    <property type="entry name" value="ABC_TRANSPORTER_2"/>
    <property type="match status" value="1"/>
</dbReference>
<protein>
    <submittedName>
        <fullName evidence="12">Molybdenum ABC transporter ATP-binding protein</fullName>
    </submittedName>
</protein>
<dbReference type="PROSITE" id="PS51866">
    <property type="entry name" value="MOP"/>
    <property type="match status" value="1"/>
</dbReference>
<dbReference type="InterPro" id="IPR027417">
    <property type="entry name" value="P-loop_NTPase"/>
</dbReference>
<keyword evidence="8" id="KW-0472">Membrane</keyword>
<accession>A0A8J7SN35</accession>
<dbReference type="InterPro" id="IPR050334">
    <property type="entry name" value="Molybdenum_import_ModC"/>
</dbReference>
<keyword evidence="4" id="KW-0997">Cell inner membrane</keyword>
<dbReference type="GO" id="GO:0016020">
    <property type="term" value="C:membrane"/>
    <property type="evidence" value="ECO:0007669"/>
    <property type="project" value="InterPro"/>
</dbReference>
<feature type="domain" description="Mop" evidence="11">
    <location>
        <begin position="291"/>
        <end position="355"/>
    </location>
</feature>
<dbReference type="Gene3D" id="2.40.50.100">
    <property type="match status" value="1"/>
</dbReference>
<evidence type="ECO:0000256" key="6">
    <source>
        <dbReference type="ARBA" id="ARBA00022840"/>
    </source>
</evidence>
<dbReference type="PROSITE" id="PS00211">
    <property type="entry name" value="ABC_TRANSPORTER_1"/>
    <property type="match status" value="1"/>
</dbReference>
<organism evidence="12 13">
    <name type="scientific">Persicirhabdus sediminis</name>
    <dbReference type="NCBI Taxonomy" id="454144"/>
    <lineage>
        <taxon>Bacteria</taxon>
        <taxon>Pseudomonadati</taxon>
        <taxon>Verrucomicrobiota</taxon>
        <taxon>Verrucomicrobiia</taxon>
        <taxon>Verrucomicrobiales</taxon>
        <taxon>Verrucomicrobiaceae</taxon>
        <taxon>Persicirhabdus</taxon>
    </lineage>
</organism>
<evidence type="ECO:0000256" key="4">
    <source>
        <dbReference type="ARBA" id="ARBA00022519"/>
    </source>
</evidence>
<dbReference type="InterPro" id="IPR003439">
    <property type="entry name" value="ABC_transporter-like_ATP-bd"/>
</dbReference>
<dbReference type="GO" id="GO:0140359">
    <property type="term" value="F:ABC-type transporter activity"/>
    <property type="evidence" value="ECO:0007669"/>
    <property type="project" value="InterPro"/>
</dbReference>
<proteinExistence type="predicted"/>
<keyword evidence="6 12" id="KW-0067">ATP-binding</keyword>
<comment type="caution">
    <text evidence="12">The sequence shown here is derived from an EMBL/GenBank/DDBJ whole genome shotgun (WGS) entry which is preliminary data.</text>
</comment>
<keyword evidence="13" id="KW-1185">Reference proteome</keyword>
<dbReference type="InterPro" id="IPR017871">
    <property type="entry name" value="ABC_transporter-like_CS"/>
</dbReference>
<dbReference type="InterPro" id="IPR008995">
    <property type="entry name" value="Mo/tungstate-bd_C_term_dom"/>
</dbReference>
<dbReference type="InterPro" id="IPR004606">
    <property type="entry name" value="Mop_domain"/>
</dbReference>
<sequence length="355" mass="38267">MSLEIDLFCERDGFLLEAKHHFPASGISGVFGPSGCGKTTLLRAIAGLIPSRGDLHFKATSWQRDGRQLVPVHQRNLAYLAQQPALFPHLDVAGNLAYAYKRVPKLQRQITPQLASDIMGIGDYQHRGPASLSGGEKQRVAIARALCSNPQLLLMDEPLSALDSEAKSQLLPYLKSIHHELDCPIIYVSHSQTEMAQLADQLVIMHEGGIVRHGPADQLLSQLDSPLALTNNAVSIVHARVLEHDAEFHLSELDSDIGKLVVPLVDLPAGSQLRLCLAAKDISLCLEKPTSSSIQNILPATVSAISEAQQGAVTVQLECHGHHLLAKLTAKSASELDLQAGKSVFAQIKSVSVSS</sequence>
<evidence type="ECO:0000313" key="13">
    <source>
        <dbReference type="Proteomes" id="UP000624703"/>
    </source>
</evidence>
<keyword evidence="5" id="KW-0547">Nucleotide-binding</keyword>
<dbReference type="InterPro" id="IPR005116">
    <property type="entry name" value="Transp-assoc_OB_typ1"/>
</dbReference>
<keyword evidence="7" id="KW-1278">Translocase</keyword>
<dbReference type="Pfam" id="PF00005">
    <property type="entry name" value="ABC_tran"/>
    <property type="match status" value="1"/>
</dbReference>
<dbReference type="GO" id="GO:0016887">
    <property type="term" value="F:ATP hydrolysis activity"/>
    <property type="evidence" value="ECO:0007669"/>
    <property type="project" value="InterPro"/>
</dbReference>
<name>A0A8J7SN35_9BACT</name>
<dbReference type="GO" id="GO:0015098">
    <property type="term" value="F:molybdate ion transmembrane transporter activity"/>
    <property type="evidence" value="ECO:0007669"/>
    <property type="project" value="InterPro"/>
</dbReference>
<evidence type="ECO:0000256" key="5">
    <source>
        <dbReference type="ARBA" id="ARBA00022741"/>
    </source>
</evidence>
<dbReference type="PANTHER" id="PTHR43514:SF4">
    <property type="entry name" value="ABC TRANSPORTER I FAMILY MEMBER 10"/>
    <property type="match status" value="1"/>
</dbReference>
<evidence type="ECO:0000256" key="2">
    <source>
        <dbReference type="ARBA" id="ARBA00022475"/>
    </source>
</evidence>
<evidence type="ECO:0000256" key="3">
    <source>
        <dbReference type="ARBA" id="ARBA00022505"/>
    </source>
</evidence>
<dbReference type="NCBIfam" id="TIGR02142">
    <property type="entry name" value="modC_ABC"/>
    <property type="match status" value="1"/>
</dbReference>
<dbReference type="Gene3D" id="3.40.50.300">
    <property type="entry name" value="P-loop containing nucleotide triphosphate hydrolases"/>
    <property type="match status" value="1"/>
</dbReference>
<reference evidence="12" key="1">
    <citation type="submission" date="2021-01" db="EMBL/GenBank/DDBJ databases">
        <title>Modified the classification status of verrucomicrobia.</title>
        <authorList>
            <person name="Feng X."/>
        </authorList>
    </citation>
    <scope>NUCLEOTIDE SEQUENCE</scope>
    <source>
        <strain evidence="12">_KCTC 22039</strain>
    </source>
</reference>
<keyword evidence="2" id="KW-1003">Cell membrane</keyword>
<dbReference type="PANTHER" id="PTHR43514">
    <property type="entry name" value="ABC TRANSPORTER I FAMILY MEMBER 10"/>
    <property type="match status" value="1"/>
</dbReference>
<evidence type="ECO:0000256" key="9">
    <source>
        <dbReference type="PROSITE-ProRule" id="PRU01213"/>
    </source>
</evidence>
<gene>
    <name evidence="12" type="primary">modC</name>
    <name evidence="12" type="ORF">JIN82_14950</name>
</gene>
<dbReference type="EMBL" id="JAENIM010000045">
    <property type="protein sequence ID" value="MBK1792460.1"/>
    <property type="molecule type" value="Genomic_DNA"/>
</dbReference>
<evidence type="ECO:0000256" key="8">
    <source>
        <dbReference type="ARBA" id="ARBA00023136"/>
    </source>
</evidence>
<dbReference type="InterPro" id="IPR011868">
    <property type="entry name" value="ModC_ABC_ATP-bd"/>
</dbReference>
<dbReference type="GO" id="GO:0005524">
    <property type="term" value="F:ATP binding"/>
    <property type="evidence" value="ECO:0007669"/>
    <property type="project" value="UniProtKB-KW"/>
</dbReference>
<dbReference type="SMART" id="SM00382">
    <property type="entry name" value="AAA"/>
    <property type="match status" value="1"/>
</dbReference>
<dbReference type="InterPro" id="IPR003593">
    <property type="entry name" value="AAA+_ATPase"/>
</dbReference>
<evidence type="ECO:0000259" key="11">
    <source>
        <dbReference type="PROSITE" id="PS51866"/>
    </source>
</evidence>
<evidence type="ECO:0000256" key="1">
    <source>
        <dbReference type="ARBA" id="ARBA00022448"/>
    </source>
</evidence>
<feature type="domain" description="ABC transporter" evidence="10">
    <location>
        <begin position="1"/>
        <end position="232"/>
    </location>
</feature>
<dbReference type="Pfam" id="PF03459">
    <property type="entry name" value="TOBE"/>
    <property type="match status" value="1"/>
</dbReference>